<protein>
    <submittedName>
        <fullName evidence="1">Uncharacterized protein</fullName>
    </submittedName>
</protein>
<organism evidence="1">
    <name type="scientific">hydrothermal vent metagenome</name>
    <dbReference type="NCBI Taxonomy" id="652676"/>
    <lineage>
        <taxon>unclassified sequences</taxon>
        <taxon>metagenomes</taxon>
        <taxon>ecological metagenomes</taxon>
    </lineage>
</organism>
<dbReference type="AlphaFoldDB" id="A0A1W1C499"/>
<sequence>MKLILTHHALTLYYIARTPGCTVYINALDGTIIDPKTINMEKKQ</sequence>
<reference evidence="1" key="1">
    <citation type="submission" date="2016-10" db="EMBL/GenBank/DDBJ databases">
        <authorList>
            <person name="de Groot N.N."/>
        </authorList>
    </citation>
    <scope>NUCLEOTIDE SEQUENCE</scope>
</reference>
<accession>A0A1W1C499</accession>
<proteinExistence type="predicted"/>
<gene>
    <name evidence="1" type="ORF">MNB_SV-10-1579</name>
</gene>
<name>A0A1W1C499_9ZZZZ</name>
<evidence type="ECO:0000313" key="1">
    <source>
        <dbReference type="EMBL" id="SFV60660.1"/>
    </source>
</evidence>
<dbReference type="EMBL" id="FPHL01000022">
    <property type="protein sequence ID" value="SFV60660.1"/>
    <property type="molecule type" value="Genomic_DNA"/>
</dbReference>